<evidence type="ECO:0000256" key="1">
    <source>
        <dbReference type="SAM" id="MobiDB-lite"/>
    </source>
</evidence>
<comment type="caution">
    <text evidence="3">The sequence shown here is derived from an EMBL/GenBank/DDBJ whole genome shotgun (WGS) entry which is preliminary data.</text>
</comment>
<evidence type="ECO:0000256" key="2">
    <source>
        <dbReference type="SAM" id="SignalP"/>
    </source>
</evidence>
<feature type="non-terminal residue" evidence="3">
    <location>
        <position position="62"/>
    </location>
</feature>
<accession>A0A7V8NRM9</accession>
<proteinExistence type="predicted"/>
<organism evidence="3 4">
    <name type="scientific">Candidatus Acidiferrum panamense</name>
    <dbReference type="NCBI Taxonomy" id="2741543"/>
    <lineage>
        <taxon>Bacteria</taxon>
        <taxon>Pseudomonadati</taxon>
        <taxon>Acidobacteriota</taxon>
        <taxon>Terriglobia</taxon>
        <taxon>Candidatus Acidiferrales</taxon>
        <taxon>Candidatus Acidiferrum</taxon>
    </lineage>
</organism>
<reference evidence="3" key="1">
    <citation type="submission" date="2020-06" db="EMBL/GenBank/DDBJ databases">
        <title>Legume-microbial interactions unlock mineral nutrients during tropical forest succession.</title>
        <authorList>
            <person name="Epihov D.Z."/>
        </authorList>
    </citation>
    <scope>NUCLEOTIDE SEQUENCE [LARGE SCALE GENOMIC DNA]</scope>
    <source>
        <strain evidence="3">Pan2503</strain>
    </source>
</reference>
<keyword evidence="4" id="KW-1185">Reference proteome</keyword>
<dbReference type="AlphaFoldDB" id="A0A7V8NRM9"/>
<evidence type="ECO:0000313" key="3">
    <source>
        <dbReference type="EMBL" id="MBA0086257.1"/>
    </source>
</evidence>
<evidence type="ECO:0000313" key="4">
    <source>
        <dbReference type="Proteomes" id="UP000567293"/>
    </source>
</evidence>
<name>A0A7V8NRM9_9BACT</name>
<dbReference type="Proteomes" id="UP000567293">
    <property type="component" value="Unassembled WGS sequence"/>
</dbReference>
<feature type="region of interest" description="Disordered" evidence="1">
    <location>
        <begin position="24"/>
        <end position="62"/>
    </location>
</feature>
<feature type="signal peptide" evidence="2">
    <location>
        <begin position="1"/>
        <end position="24"/>
    </location>
</feature>
<keyword evidence="2" id="KW-0732">Signal</keyword>
<gene>
    <name evidence="3" type="ORF">HRJ53_14825</name>
</gene>
<dbReference type="EMBL" id="JACDQQ010001420">
    <property type="protein sequence ID" value="MBA0086257.1"/>
    <property type="molecule type" value="Genomic_DNA"/>
</dbReference>
<sequence length="62" mass="6951">MKRKNLKFLLLLFAMSVVVETAGAQEAMKQEPPSVSEGRSKIGEPPGENLPGAHRFWDKQNR</sequence>
<protein>
    <submittedName>
        <fullName evidence="3">Uncharacterized protein</fullName>
    </submittedName>
</protein>
<feature type="chain" id="PRO_5031444660" evidence="2">
    <location>
        <begin position="25"/>
        <end position="62"/>
    </location>
</feature>